<evidence type="ECO:0000313" key="4">
    <source>
        <dbReference type="Proteomes" id="UP000183447"/>
    </source>
</evidence>
<dbReference type="EMBL" id="FPKU01000003">
    <property type="protein sequence ID" value="SFZ86235.1"/>
    <property type="molecule type" value="Genomic_DNA"/>
</dbReference>
<evidence type="ECO:0000313" key="3">
    <source>
        <dbReference type="EMBL" id="SFZ86235.1"/>
    </source>
</evidence>
<dbReference type="Proteomes" id="UP000183447">
    <property type="component" value="Unassembled WGS sequence"/>
</dbReference>
<feature type="region of interest" description="Disordered" evidence="1">
    <location>
        <begin position="47"/>
        <end position="66"/>
    </location>
</feature>
<evidence type="ECO:0000256" key="2">
    <source>
        <dbReference type="SAM" id="SignalP"/>
    </source>
</evidence>
<dbReference type="RefSeq" id="WP_072345665.1">
    <property type="nucleotide sequence ID" value="NZ_FPKU01000003.1"/>
</dbReference>
<accession>A0A1K2I1Z2</accession>
<evidence type="ECO:0000256" key="1">
    <source>
        <dbReference type="SAM" id="MobiDB-lite"/>
    </source>
</evidence>
<organism evidence="3 4">
    <name type="scientific">Devosia enhydra</name>
    <dbReference type="NCBI Taxonomy" id="665118"/>
    <lineage>
        <taxon>Bacteria</taxon>
        <taxon>Pseudomonadati</taxon>
        <taxon>Pseudomonadota</taxon>
        <taxon>Alphaproteobacteria</taxon>
        <taxon>Hyphomicrobiales</taxon>
        <taxon>Devosiaceae</taxon>
        <taxon>Devosia</taxon>
    </lineage>
</organism>
<dbReference type="AlphaFoldDB" id="A0A1K2I1Z2"/>
<sequence>MRTVLAAMMLMCSTPAFAWTNFLNGETGGAQTQRYCRYSNGDTLPVPRTGTCPSARDAPSPLSESGMAPQLPVVIPQIVVPMPRL</sequence>
<gene>
    <name evidence="3" type="ORF">SAMN02983003_3413</name>
</gene>
<reference evidence="3 4" key="1">
    <citation type="submission" date="2016-11" db="EMBL/GenBank/DDBJ databases">
        <authorList>
            <person name="Jaros S."/>
            <person name="Januszkiewicz K."/>
            <person name="Wedrychowicz H."/>
        </authorList>
    </citation>
    <scope>NUCLEOTIDE SEQUENCE [LARGE SCALE GENOMIC DNA]</scope>
    <source>
        <strain evidence="3 4">ATCC 23634</strain>
    </source>
</reference>
<feature type="chain" id="PRO_5013086151" evidence="2">
    <location>
        <begin position="19"/>
        <end position="85"/>
    </location>
</feature>
<keyword evidence="2" id="KW-0732">Signal</keyword>
<keyword evidence="4" id="KW-1185">Reference proteome</keyword>
<feature type="signal peptide" evidence="2">
    <location>
        <begin position="1"/>
        <end position="18"/>
    </location>
</feature>
<protein>
    <submittedName>
        <fullName evidence="3">Uncharacterized protein</fullName>
    </submittedName>
</protein>
<name>A0A1K2I1Z2_9HYPH</name>
<proteinExistence type="predicted"/>